<accession>A0A0E9RCY1</accession>
<sequence length="121" mass="13535">MGRDEVGPRSSNRQGSACGALSQIVVFLNISRTLTWAPTWITALDHNRNTLLSTSLPMQHTSFPHFWPFHFVYVTCSHVTVVEKWSLSCRSLHIAVGFRPVLAELGHIQLTLSKSRHPTGV</sequence>
<name>A0A0E9RCY1_ANGAN</name>
<protein>
    <submittedName>
        <fullName evidence="1">Uncharacterized protein</fullName>
    </submittedName>
</protein>
<dbReference type="AlphaFoldDB" id="A0A0E9RCY1"/>
<proteinExistence type="predicted"/>
<reference evidence="1" key="1">
    <citation type="submission" date="2014-11" db="EMBL/GenBank/DDBJ databases">
        <authorList>
            <person name="Amaro Gonzalez C."/>
        </authorList>
    </citation>
    <scope>NUCLEOTIDE SEQUENCE</scope>
</reference>
<organism evidence="1">
    <name type="scientific">Anguilla anguilla</name>
    <name type="common">European freshwater eel</name>
    <name type="synonym">Muraena anguilla</name>
    <dbReference type="NCBI Taxonomy" id="7936"/>
    <lineage>
        <taxon>Eukaryota</taxon>
        <taxon>Metazoa</taxon>
        <taxon>Chordata</taxon>
        <taxon>Craniata</taxon>
        <taxon>Vertebrata</taxon>
        <taxon>Euteleostomi</taxon>
        <taxon>Actinopterygii</taxon>
        <taxon>Neopterygii</taxon>
        <taxon>Teleostei</taxon>
        <taxon>Anguilliformes</taxon>
        <taxon>Anguillidae</taxon>
        <taxon>Anguilla</taxon>
    </lineage>
</organism>
<dbReference type="EMBL" id="GBXM01082262">
    <property type="protein sequence ID" value="JAH26315.1"/>
    <property type="molecule type" value="Transcribed_RNA"/>
</dbReference>
<reference evidence="1" key="2">
    <citation type="journal article" date="2015" name="Fish Shellfish Immunol.">
        <title>Early steps in the European eel (Anguilla anguilla)-Vibrio vulnificus interaction in the gills: Role of the RtxA13 toxin.</title>
        <authorList>
            <person name="Callol A."/>
            <person name="Pajuelo D."/>
            <person name="Ebbesson L."/>
            <person name="Teles M."/>
            <person name="MacKenzie S."/>
            <person name="Amaro C."/>
        </authorList>
    </citation>
    <scope>NUCLEOTIDE SEQUENCE</scope>
</reference>
<evidence type="ECO:0000313" key="1">
    <source>
        <dbReference type="EMBL" id="JAH26315.1"/>
    </source>
</evidence>